<name>A0ABU5EF13_9PROT</name>
<feature type="domain" description="DUF676" evidence="5">
    <location>
        <begin position="19"/>
        <end position="155"/>
    </location>
</feature>
<evidence type="ECO:0000313" key="8">
    <source>
        <dbReference type="Proteomes" id="UP001279642"/>
    </source>
</evidence>
<dbReference type="EMBL" id="JAXCLW010000005">
    <property type="protein sequence ID" value="MDY0884685.1"/>
    <property type="molecule type" value="Genomic_DNA"/>
</dbReference>
<dbReference type="Gene3D" id="3.40.50.1820">
    <property type="entry name" value="alpha/beta hydrolase"/>
    <property type="match status" value="1"/>
</dbReference>
<evidence type="ECO:0000256" key="2">
    <source>
        <dbReference type="ARBA" id="ARBA00004370"/>
    </source>
</evidence>
<dbReference type="InterPro" id="IPR029058">
    <property type="entry name" value="AB_hydrolase_fold"/>
</dbReference>
<dbReference type="InterPro" id="IPR046911">
    <property type="entry name" value="ABC-3C_CTD9"/>
</dbReference>
<accession>A0ABU5EF13</accession>
<comment type="subcellular location">
    <subcellularLocation>
        <location evidence="1">Endoplasmic reticulum</location>
    </subcellularLocation>
    <subcellularLocation>
        <location evidence="2">Membrane</location>
    </subcellularLocation>
</comment>
<keyword evidence="8" id="KW-1185">Reference proteome</keyword>
<protein>
    <submittedName>
        <fullName evidence="7">ABC-three component system protein</fullName>
    </submittedName>
</protein>
<keyword evidence="4" id="KW-0472">Membrane</keyword>
<evidence type="ECO:0000256" key="1">
    <source>
        <dbReference type="ARBA" id="ARBA00004240"/>
    </source>
</evidence>
<gene>
    <name evidence="7" type="ORF">SMD27_17715</name>
</gene>
<comment type="caution">
    <text evidence="7">The sequence shown here is derived from an EMBL/GenBank/DDBJ whole genome shotgun (WGS) entry which is preliminary data.</text>
</comment>
<dbReference type="Pfam" id="PF20285">
    <property type="entry name" value="CTD9"/>
    <property type="match status" value="1"/>
</dbReference>
<dbReference type="Proteomes" id="UP001279642">
    <property type="component" value="Unassembled WGS sequence"/>
</dbReference>
<dbReference type="PANTHER" id="PTHR48182">
    <property type="entry name" value="PROTEIN SERAC1"/>
    <property type="match status" value="1"/>
</dbReference>
<evidence type="ECO:0000313" key="7">
    <source>
        <dbReference type="EMBL" id="MDY0884685.1"/>
    </source>
</evidence>
<dbReference type="Pfam" id="PF05057">
    <property type="entry name" value="DUF676"/>
    <property type="match status" value="1"/>
</dbReference>
<keyword evidence="3" id="KW-0256">Endoplasmic reticulum</keyword>
<dbReference type="InterPro" id="IPR052374">
    <property type="entry name" value="SERAC1"/>
</dbReference>
<sequence>MSDEFVFESIAAAGGHVDVVFVHGLRGDLKGSWISSGSGEPEGDYWPLWLAKDIPGINVYALGYPASIFAQWAKGEMGLFERAKAVLEYMASKGFGAKPIALITHSLGGLLAKQVIRTAIDNPNTAWNSIAQNCKAIFFIATPHSGASLAALLKFAVPRLISKHVETLNQGCDQLNELNETYRNLALRLGITTFPYYEKYRTNNVSLVVTRESADPGCGENQPIPIDADHISICKPKNREALLYCSIKSHLSKFVSSSNDNTQGTISTDSDLVDAFDNDGLTDPSDLDRRTLYQKMVAAKREHEYEKANKLQNNFAQNYYRLGLFPSARQINDDLLSDVAQRFDTHVFSKICQGASESEINIALQTLVIDPLVQKYSSISNANSQSVLKALYFLTERCHIRWDAT</sequence>
<evidence type="ECO:0000256" key="3">
    <source>
        <dbReference type="ARBA" id="ARBA00022824"/>
    </source>
</evidence>
<dbReference type="SUPFAM" id="SSF53474">
    <property type="entry name" value="alpha/beta-Hydrolases"/>
    <property type="match status" value="1"/>
</dbReference>
<evidence type="ECO:0000256" key="4">
    <source>
        <dbReference type="ARBA" id="ARBA00023136"/>
    </source>
</evidence>
<proteinExistence type="predicted"/>
<dbReference type="InterPro" id="IPR007751">
    <property type="entry name" value="DUF676_lipase-like"/>
</dbReference>
<reference evidence="7 8" key="1">
    <citation type="journal article" date="2016" name="Antonie Van Leeuwenhoek">
        <title>Dongia soli sp. nov., isolated from soil from Dokdo, Korea.</title>
        <authorList>
            <person name="Kim D.U."/>
            <person name="Lee H."/>
            <person name="Kim H."/>
            <person name="Kim S.G."/>
            <person name="Ka J.O."/>
        </authorList>
    </citation>
    <scope>NUCLEOTIDE SEQUENCE [LARGE SCALE GENOMIC DNA]</scope>
    <source>
        <strain evidence="7 8">D78</strain>
    </source>
</reference>
<evidence type="ECO:0000259" key="5">
    <source>
        <dbReference type="Pfam" id="PF05057"/>
    </source>
</evidence>
<feature type="domain" description="ABC-three component systems C-terminal" evidence="6">
    <location>
        <begin position="292"/>
        <end position="402"/>
    </location>
</feature>
<evidence type="ECO:0000259" key="6">
    <source>
        <dbReference type="Pfam" id="PF20285"/>
    </source>
</evidence>
<dbReference type="RefSeq" id="WP_320509757.1">
    <property type="nucleotide sequence ID" value="NZ_JAXCLW010000005.1"/>
</dbReference>
<dbReference type="PANTHER" id="PTHR48182:SF2">
    <property type="entry name" value="PROTEIN SERAC1"/>
    <property type="match status" value="1"/>
</dbReference>
<organism evidence="7 8">
    <name type="scientific">Dongia soli</name>
    <dbReference type="NCBI Taxonomy" id="600628"/>
    <lineage>
        <taxon>Bacteria</taxon>
        <taxon>Pseudomonadati</taxon>
        <taxon>Pseudomonadota</taxon>
        <taxon>Alphaproteobacteria</taxon>
        <taxon>Rhodospirillales</taxon>
        <taxon>Dongiaceae</taxon>
        <taxon>Dongia</taxon>
    </lineage>
</organism>